<dbReference type="SUPFAM" id="SSF55486">
    <property type="entry name" value="Metalloproteases ('zincins'), catalytic domain"/>
    <property type="match status" value="1"/>
</dbReference>
<keyword evidence="2" id="KW-0732">Signal</keyword>
<dbReference type="eggNOG" id="COG5479">
    <property type="taxonomic scope" value="Bacteria"/>
</dbReference>
<evidence type="ECO:0000256" key="2">
    <source>
        <dbReference type="SAM" id="SignalP"/>
    </source>
</evidence>
<feature type="region of interest" description="Disordered" evidence="1">
    <location>
        <begin position="28"/>
        <end position="51"/>
    </location>
</feature>
<evidence type="ECO:0000313" key="4">
    <source>
        <dbReference type="Proteomes" id="UP000008975"/>
    </source>
</evidence>
<feature type="chain" id="PRO_5003225665" evidence="2">
    <location>
        <begin position="28"/>
        <end position="824"/>
    </location>
</feature>
<dbReference type="EMBL" id="AP012052">
    <property type="protein sequence ID" value="BAJ73540.1"/>
    <property type="molecule type" value="Genomic_DNA"/>
</dbReference>
<gene>
    <name evidence="3" type="ordered locus">MTES_0576</name>
</gene>
<dbReference type="HOGENOM" id="CLU_343510_0_0_11"/>
<dbReference type="OrthoDB" id="5196645at2"/>
<evidence type="ECO:0000256" key="1">
    <source>
        <dbReference type="SAM" id="MobiDB-lite"/>
    </source>
</evidence>
<dbReference type="RefSeq" id="WP_013583667.1">
    <property type="nucleotide sequence ID" value="NC_015125.1"/>
</dbReference>
<accession>E8NC92</accession>
<dbReference type="AlphaFoldDB" id="E8NC92"/>
<dbReference type="KEGG" id="mts:MTES_0576"/>
<reference evidence="3 4" key="1">
    <citation type="journal article" date="2011" name="J. Bacteriol.">
        <title>Genome sequence of Microbacterium testaceum StLB037, an N-acylhomoserine lactone-degrading bacterium isolated from potato leaves.</title>
        <authorList>
            <person name="Morohoshi T."/>
            <person name="Wang W.-Z."/>
            <person name="Someya N."/>
            <person name="Ikeda T."/>
        </authorList>
    </citation>
    <scope>NUCLEOTIDE SEQUENCE [LARGE SCALE GENOMIC DNA]</scope>
    <source>
        <strain evidence="3 4">StLB037</strain>
    </source>
</reference>
<sequence length="824" mass="85471">MASRVFTGIAALAVVLASLTSATGAAALEPRPTVPSPAPTARVQAAPSGDADATGELVELSDLPGSTGSTFFVRDEAGEATAVTADAVEKVGAVAGDRVEIADGELSVLSEVDAAAAGLAHSVDVVLVTVRMPAADGRPAYEARPSASVDTVRSWLSYASDHLRQASNGRVASLALGAQAEITTAGTCQLDLAGSSGDLTVWNEAARAIAPGRSAASYENSGGRHLLVVFPEDCAEAWQGSVGIANVGGGLSYGGNIALLDVGQGQRQAFLHEFGHNLSLRHANNYACLPLQRHWEGNDGCGFSKYADIYDPMGVVVDGDYDSPLFNAAHRDALGGYPQGSLVTVEQDASTSVTLRAASSTTGTLAVKVRDSNGWDYYLDLRNGRGSYDGGAYYTRGRGCDITWVCTRDYGVRITQQQSADTTSYAVASSQDDGDGYALVKGDWFSSSEGSSCDIWLSVDDMSTDGAGRPTSATVTVRTGDKAPACGTSPDGVHPWFQAKYKELGGASGPLGKPVAPMVCQSSACWQEFAGGVLTSDGTQIVMLSTAYVTTWLANGGPDGALGLVAGPESCFGTYCATPFAGGAITWVPGQGVTAVPVHPWFQAKWKELGGITGAIGTPTEAMRCQSSACWQQFTGGVLTSDGRQIVRLSSDYVSTWTAWGGPDGDLGLVAGGESCFGSYCQASFVGGVIVWVPNSGVYPVAKKWFYPAWMERGGATGALGLPSDAMKCQSAACYQVFQNGTLTSSTSGILSLSSAYVSMWIGGGGPDGQLGLLTGPEVCSGSFCQVPFQRGLMVWQPRTGVRILTGSEADEWRRTHPVAAPVR</sequence>
<organism evidence="3 4">
    <name type="scientific">Microbacterium testaceum (strain StLB037)</name>
    <dbReference type="NCBI Taxonomy" id="979556"/>
    <lineage>
        <taxon>Bacteria</taxon>
        <taxon>Bacillati</taxon>
        <taxon>Actinomycetota</taxon>
        <taxon>Actinomycetes</taxon>
        <taxon>Micrococcales</taxon>
        <taxon>Microbacteriaceae</taxon>
        <taxon>Microbacterium</taxon>
    </lineage>
</organism>
<feature type="signal peptide" evidence="2">
    <location>
        <begin position="1"/>
        <end position="27"/>
    </location>
</feature>
<dbReference type="Proteomes" id="UP000008975">
    <property type="component" value="Chromosome"/>
</dbReference>
<name>E8NC92_MICTS</name>
<protein>
    <submittedName>
        <fullName evidence="3">Uncharacterized protein potentially</fullName>
    </submittedName>
</protein>
<dbReference type="STRING" id="979556.MTES_0576"/>
<reference key="2">
    <citation type="submission" date="2011-02" db="EMBL/GenBank/DDBJ databases">
        <title>Genome sequence of Microbacterium testaceum StLB037.</title>
        <authorList>
            <person name="Morohoshi T."/>
            <person name="Wang W.Z."/>
            <person name="Someya N."/>
            <person name="Ikeda T."/>
        </authorList>
    </citation>
    <scope>NUCLEOTIDE SEQUENCE</scope>
    <source>
        <strain>StLB037</strain>
    </source>
</reference>
<proteinExistence type="predicted"/>
<evidence type="ECO:0000313" key="3">
    <source>
        <dbReference type="EMBL" id="BAJ73540.1"/>
    </source>
</evidence>